<keyword evidence="4" id="KW-1185">Reference proteome</keyword>
<feature type="transmembrane region" description="Helical" evidence="2">
    <location>
        <begin position="135"/>
        <end position="157"/>
    </location>
</feature>
<organism evidence="3 4">
    <name type="scientific">Aspergillus coremiiformis</name>
    <dbReference type="NCBI Taxonomy" id="138285"/>
    <lineage>
        <taxon>Eukaryota</taxon>
        <taxon>Fungi</taxon>
        <taxon>Dikarya</taxon>
        <taxon>Ascomycota</taxon>
        <taxon>Pezizomycotina</taxon>
        <taxon>Eurotiomycetes</taxon>
        <taxon>Eurotiomycetidae</taxon>
        <taxon>Eurotiales</taxon>
        <taxon>Aspergillaceae</taxon>
        <taxon>Aspergillus</taxon>
        <taxon>Aspergillus subgen. Circumdati</taxon>
    </lineage>
</organism>
<proteinExistence type="predicted"/>
<dbReference type="EMBL" id="ML739159">
    <property type="protein sequence ID" value="KAE8351684.1"/>
    <property type="molecule type" value="Genomic_DNA"/>
</dbReference>
<feature type="transmembrane region" description="Helical" evidence="2">
    <location>
        <begin position="49"/>
        <end position="71"/>
    </location>
</feature>
<protein>
    <submittedName>
        <fullName evidence="3">Uncharacterized protein</fullName>
    </submittedName>
</protein>
<feature type="region of interest" description="Disordered" evidence="1">
    <location>
        <begin position="264"/>
        <end position="350"/>
    </location>
</feature>
<evidence type="ECO:0000313" key="3">
    <source>
        <dbReference type="EMBL" id="KAE8351684.1"/>
    </source>
</evidence>
<reference evidence="4" key="1">
    <citation type="submission" date="2019-04" db="EMBL/GenBank/DDBJ databases">
        <title>Friends and foes A comparative genomics studyof 23 Aspergillus species from section Flavi.</title>
        <authorList>
            <consortium name="DOE Joint Genome Institute"/>
            <person name="Kjaerbolling I."/>
            <person name="Vesth T."/>
            <person name="Frisvad J.C."/>
            <person name="Nybo J.L."/>
            <person name="Theobald S."/>
            <person name="Kildgaard S."/>
            <person name="Isbrandt T."/>
            <person name="Kuo A."/>
            <person name="Sato A."/>
            <person name="Lyhne E.K."/>
            <person name="Kogle M.E."/>
            <person name="Wiebenga A."/>
            <person name="Kun R.S."/>
            <person name="Lubbers R.J."/>
            <person name="Makela M.R."/>
            <person name="Barry K."/>
            <person name="Chovatia M."/>
            <person name="Clum A."/>
            <person name="Daum C."/>
            <person name="Haridas S."/>
            <person name="He G."/>
            <person name="LaButti K."/>
            <person name="Lipzen A."/>
            <person name="Mondo S."/>
            <person name="Riley R."/>
            <person name="Salamov A."/>
            <person name="Simmons B.A."/>
            <person name="Magnuson J.K."/>
            <person name="Henrissat B."/>
            <person name="Mortensen U.H."/>
            <person name="Larsen T.O."/>
            <person name="Devries R.P."/>
            <person name="Grigoriev I.V."/>
            <person name="Machida M."/>
            <person name="Baker S.E."/>
            <person name="Andersen M.R."/>
        </authorList>
    </citation>
    <scope>NUCLEOTIDE SEQUENCE [LARGE SCALE GENOMIC DNA]</scope>
    <source>
        <strain evidence="4">CBS 553.77</strain>
    </source>
</reference>
<keyword evidence="2" id="KW-0812">Transmembrane</keyword>
<keyword evidence="2" id="KW-0472">Membrane</keyword>
<feature type="compositionally biased region" description="Basic and acidic residues" evidence="1">
    <location>
        <begin position="200"/>
        <end position="209"/>
    </location>
</feature>
<sequence>MNFNVSRPSLAFFLGGATFLVTSVATLLDGLCLTSFEHLSSKIRSIESAILALSTGSCVAVIVAILSWMTAAKNDSIRQLSGWRRHVCCLTVVYLAVATGATTAGLAWSTTQALIESKKIPLSSRQRLLMITRTVLWVICVLIQGLLGGLFLTMTLANRTSRSRWPGSLSHDLDTLHEQLVIDCTQESKKPQLAPGPRKHSTDQKRSCDRLATSQPSTSSAASLISKRHSGRTLYRRDSKHGSLELNIPLTYPECAVMRKKLHGSSVGNDSAPGSRKVQRNNSKTRCSFDTVPRKSSLRRSTDTFSSQQPEVLARSARPKLQLSDESNIHPLFRSNNPTPPPTALPGTTVIASPEAGQTISIKALQRMRSINSVRSYTPQSKSPLFERIGQADEEAAHPKQEPGNSKCELRFDHNPAMPSFVMAADLRRSITQYEKRYDLIESPHES</sequence>
<name>A0A5N6Z208_9EURO</name>
<dbReference type="AlphaFoldDB" id="A0A5N6Z208"/>
<feature type="compositionally biased region" description="Low complexity" evidence="1">
    <location>
        <begin position="211"/>
        <end position="225"/>
    </location>
</feature>
<gene>
    <name evidence="3" type="ORF">BDV28DRAFT_158525</name>
</gene>
<accession>A0A5N6Z208</accession>
<dbReference type="Proteomes" id="UP000327118">
    <property type="component" value="Unassembled WGS sequence"/>
</dbReference>
<keyword evidence="2" id="KW-1133">Transmembrane helix</keyword>
<feature type="transmembrane region" description="Helical" evidence="2">
    <location>
        <begin position="92"/>
        <end position="115"/>
    </location>
</feature>
<evidence type="ECO:0000256" key="1">
    <source>
        <dbReference type="SAM" id="MobiDB-lite"/>
    </source>
</evidence>
<dbReference type="OrthoDB" id="4188781at2759"/>
<feature type="region of interest" description="Disordered" evidence="1">
    <location>
        <begin position="187"/>
        <end position="237"/>
    </location>
</feature>
<evidence type="ECO:0000313" key="4">
    <source>
        <dbReference type="Proteomes" id="UP000327118"/>
    </source>
</evidence>
<evidence type="ECO:0000256" key="2">
    <source>
        <dbReference type="SAM" id="Phobius"/>
    </source>
</evidence>